<sequence>MKKHWSLRTHVAATLPERVESDTHLVPKTRLRALKARVTGLHLTMVHVARLTPPQNGGCYVGFQFLLYV</sequence>
<dbReference type="AlphaFoldDB" id="A0A5A5TDE1"/>
<comment type="caution">
    <text evidence="1">The sequence shown here is derived from an EMBL/GenBank/DDBJ whole genome shotgun (WGS) entry which is preliminary data.</text>
</comment>
<accession>A0A5A5TDE1</accession>
<name>A0A5A5TDE1_9CHLR</name>
<keyword evidence="2" id="KW-1185">Reference proteome</keyword>
<protein>
    <submittedName>
        <fullName evidence="1">Uncharacterized protein</fullName>
    </submittedName>
</protein>
<evidence type="ECO:0000313" key="1">
    <source>
        <dbReference type="EMBL" id="GCF09063.1"/>
    </source>
</evidence>
<proteinExistence type="predicted"/>
<evidence type="ECO:0000313" key="2">
    <source>
        <dbReference type="Proteomes" id="UP000322530"/>
    </source>
</evidence>
<organism evidence="1 2">
    <name type="scientific">Dictyobacter arantiisoli</name>
    <dbReference type="NCBI Taxonomy" id="2014874"/>
    <lineage>
        <taxon>Bacteria</taxon>
        <taxon>Bacillati</taxon>
        <taxon>Chloroflexota</taxon>
        <taxon>Ktedonobacteria</taxon>
        <taxon>Ktedonobacterales</taxon>
        <taxon>Dictyobacteraceae</taxon>
        <taxon>Dictyobacter</taxon>
    </lineage>
</organism>
<reference evidence="1 2" key="1">
    <citation type="submission" date="2019-01" db="EMBL/GenBank/DDBJ databases">
        <title>Draft genome sequence of Dictyobacter sp. Uno17.</title>
        <authorList>
            <person name="Wang C.M."/>
            <person name="Zheng Y."/>
            <person name="Sakai Y."/>
            <person name="Abe K."/>
            <person name="Yokota A."/>
            <person name="Yabe S."/>
        </authorList>
    </citation>
    <scope>NUCLEOTIDE SEQUENCE [LARGE SCALE GENOMIC DNA]</scope>
    <source>
        <strain evidence="1 2">Uno17</strain>
    </source>
</reference>
<gene>
    <name evidence="1" type="ORF">KDI_26270</name>
</gene>
<dbReference type="Proteomes" id="UP000322530">
    <property type="component" value="Unassembled WGS sequence"/>
</dbReference>
<dbReference type="EMBL" id="BIXY01000035">
    <property type="protein sequence ID" value="GCF09063.1"/>
    <property type="molecule type" value="Genomic_DNA"/>
</dbReference>